<feature type="domain" description="Methyltransferase" evidence="1">
    <location>
        <begin position="96"/>
        <end position="219"/>
    </location>
</feature>
<proteinExistence type="predicted"/>
<dbReference type="OrthoDB" id="5298194at2"/>
<dbReference type="Proteomes" id="UP000315901">
    <property type="component" value="Unassembled WGS sequence"/>
</dbReference>
<dbReference type="PANTHER" id="PTHR13369:SF0">
    <property type="entry name" value="GLUTATHIONE S-TRANSFERASE C-TERMINAL DOMAIN-CONTAINING PROTEIN"/>
    <property type="match status" value="1"/>
</dbReference>
<dbReference type="RefSeq" id="WP_140591124.1">
    <property type="nucleotide sequence ID" value="NZ_VFRR01000048.1"/>
</dbReference>
<evidence type="ECO:0000313" key="2">
    <source>
        <dbReference type="EMBL" id="TPE46978.1"/>
    </source>
</evidence>
<dbReference type="GO" id="GO:0008168">
    <property type="term" value="F:methyltransferase activity"/>
    <property type="evidence" value="ECO:0007669"/>
    <property type="project" value="UniProtKB-KW"/>
</dbReference>
<evidence type="ECO:0000259" key="1">
    <source>
        <dbReference type="Pfam" id="PF13679"/>
    </source>
</evidence>
<organism evidence="2 3">
    <name type="scientific">Maribrevibacterium harenarium</name>
    <dbReference type="NCBI Taxonomy" id="2589817"/>
    <lineage>
        <taxon>Bacteria</taxon>
        <taxon>Pseudomonadati</taxon>
        <taxon>Pseudomonadota</taxon>
        <taxon>Gammaproteobacteria</taxon>
        <taxon>Oceanospirillales</taxon>
        <taxon>Oceanospirillaceae</taxon>
        <taxon>Maribrevibacterium</taxon>
    </lineage>
</organism>
<dbReference type="GO" id="GO:0032259">
    <property type="term" value="P:methylation"/>
    <property type="evidence" value="ECO:0007669"/>
    <property type="project" value="UniProtKB-KW"/>
</dbReference>
<reference evidence="2 3" key="1">
    <citation type="submission" date="2019-06" db="EMBL/GenBank/DDBJ databases">
        <title>A novel bacterium of genus Marinomonas, isolated from coastal sand.</title>
        <authorList>
            <person name="Huang H."/>
            <person name="Mo K."/>
            <person name="Hu Y."/>
        </authorList>
    </citation>
    <scope>NUCLEOTIDE SEQUENCE [LARGE SCALE GENOMIC DNA]</scope>
    <source>
        <strain evidence="2 3">HB171799</strain>
    </source>
</reference>
<keyword evidence="2" id="KW-0489">Methyltransferase</keyword>
<accession>A0A501WC56</accession>
<sequence>MTILSDAFFTLDHWLSRHRQWWDVQTFQQLDWPWRQTQPEFCEWLDGAEINLSGVDWLLEHGGITPPPDTSWLREGSMATSVMKFPPRMQNGIKGRKWQQIEAFCQHIRPAGATIEWCAGKGHLGKAIAHQFQVPVVSLEWQQSLCEEGQHVAEQLQLPQGFIHADVLKGEGDSTLANGHMAVALHACGDLHRVLIETGSASKLPQFAIAPCCYHLTREETYTPLSNVGRHAKTTLHRDNLKLAVKEVATAGAREQRLRELELTYRLGFDSWQREARDIDEYLNIPSLPKQLLSQGFGAFCQWAIEQKQLPFSLNEAEIDHYLTIGQQRRQQVARIEEITQYFRRPLELWLVLDRALRLEEQGYQVQVKEFCDYALTPRNLLILAKEKTDK</sequence>
<keyword evidence="2" id="KW-0808">Transferase</keyword>
<dbReference type="Pfam" id="PF13679">
    <property type="entry name" value="Methyltransf_32"/>
    <property type="match status" value="1"/>
</dbReference>
<keyword evidence="3" id="KW-1185">Reference proteome</keyword>
<dbReference type="PANTHER" id="PTHR13369">
    <property type="match status" value="1"/>
</dbReference>
<dbReference type="InterPro" id="IPR025714">
    <property type="entry name" value="Methyltranfer_dom"/>
</dbReference>
<dbReference type="EMBL" id="VFRR01000048">
    <property type="protein sequence ID" value="TPE46978.1"/>
    <property type="molecule type" value="Genomic_DNA"/>
</dbReference>
<gene>
    <name evidence="2" type="ORF">FJM67_15320</name>
</gene>
<name>A0A501WC56_9GAMM</name>
<dbReference type="AlphaFoldDB" id="A0A501WC56"/>
<protein>
    <submittedName>
        <fullName evidence="2">Methyltransferase</fullName>
    </submittedName>
</protein>
<comment type="caution">
    <text evidence="2">The sequence shown here is derived from an EMBL/GenBank/DDBJ whole genome shotgun (WGS) entry which is preliminary data.</text>
</comment>
<evidence type="ECO:0000313" key="3">
    <source>
        <dbReference type="Proteomes" id="UP000315901"/>
    </source>
</evidence>